<dbReference type="KEGG" id="mrob:HH214_15675"/>
<dbReference type="RefSeq" id="WP_169609180.1">
    <property type="nucleotide sequence ID" value="NZ_CP051682.1"/>
</dbReference>
<evidence type="ECO:0000313" key="2">
    <source>
        <dbReference type="EMBL" id="QJD97206.1"/>
    </source>
</evidence>
<protein>
    <recommendedName>
        <fullName evidence="4">Lipoprotein</fullName>
    </recommendedName>
</protein>
<organism evidence="2 3">
    <name type="scientific">Mucilaginibacter robiniae</name>
    <dbReference type="NCBI Taxonomy" id="2728022"/>
    <lineage>
        <taxon>Bacteria</taxon>
        <taxon>Pseudomonadati</taxon>
        <taxon>Bacteroidota</taxon>
        <taxon>Sphingobacteriia</taxon>
        <taxon>Sphingobacteriales</taxon>
        <taxon>Sphingobacteriaceae</taxon>
        <taxon>Mucilaginibacter</taxon>
    </lineage>
</organism>
<accession>A0A7L5E9Z9</accession>
<gene>
    <name evidence="2" type="ORF">HH214_15675</name>
</gene>
<reference evidence="2 3" key="1">
    <citation type="submission" date="2020-04" db="EMBL/GenBank/DDBJ databases">
        <title>Genome sequencing of novel species.</title>
        <authorList>
            <person name="Heo J."/>
            <person name="Kim S.-J."/>
            <person name="Kim J.-S."/>
            <person name="Hong S.-B."/>
            <person name="Kwon S.-W."/>
        </authorList>
    </citation>
    <scope>NUCLEOTIDE SEQUENCE [LARGE SCALE GENOMIC DNA]</scope>
    <source>
        <strain evidence="2 3">F39-2</strain>
    </source>
</reference>
<sequence length="222" mass="24355">MHAKLYLIAAATCGLLYACNSGGTKKQDANQADTARSQPKTSGTGFNGYVATIPEATLPYRFTYKNILTADKLPRLELSKLKADQGQYYEPDPDATYAQLPGAYQGAVAYPLFKYTIDNKLTAVAYTFQKGSSSIIYYPFVELLVFNADGKIKGRQVIASGSMDAEHVDNTTFSIVTPTQVNMMTDVDEYADSTRNGEPLRHLEDKKSFSIQSDGKITSNKP</sequence>
<keyword evidence="3" id="KW-1185">Reference proteome</keyword>
<evidence type="ECO:0000256" key="1">
    <source>
        <dbReference type="SAM" id="MobiDB-lite"/>
    </source>
</evidence>
<evidence type="ECO:0000313" key="3">
    <source>
        <dbReference type="Proteomes" id="UP000503278"/>
    </source>
</evidence>
<dbReference type="Proteomes" id="UP000503278">
    <property type="component" value="Chromosome"/>
</dbReference>
<dbReference type="EMBL" id="CP051682">
    <property type="protein sequence ID" value="QJD97206.1"/>
    <property type="molecule type" value="Genomic_DNA"/>
</dbReference>
<dbReference type="AlphaFoldDB" id="A0A7L5E9Z9"/>
<evidence type="ECO:0008006" key="4">
    <source>
        <dbReference type="Google" id="ProtNLM"/>
    </source>
</evidence>
<feature type="compositionally biased region" description="Basic and acidic residues" evidence="1">
    <location>
        <begin position="198"/>
        <end position="208"/>
    </location>
</feature>
<proteinExistence type="predicted"/>
<feature type="region of interest" description="Disordered" evidence="1">
    <location>
        <begin position="192"/>
        <end position="222"/>
    </location>
</feature>
<name>A0A7L5E9Z9_9SPHI</name>
<feature type="compositionally biased region" description="Polar residues" evidence="1">
    <location>
        <begin position="209"/>
        <end position="222"/>
    </location>
</feature>
<dbReference type="PROSITE" id="PS51257">
    <property type="entry name" value="PROKAR_LIPOPROTEIN"/>
    <property type="match status" value="1"/>
</dbReference>